<dbReference type="RefSeq" id="XP_004361477.1">
    <property type="nucleotide sequence ID" value="XM_004361420.1"/>
</dbReference>
<keyword evidence="1" id="KW-1133">Transmembrane helix</keyword>
<protein>
    <recommendedName>
        <fullName evidence="4">Transmembrane protein</fullName>
    </recommendedName>
</protein>
<evidence type="ECO:0000313" key="3">
    <source>
        <dbReference type="Proteomes" id="UP000007797"/>
    </source>
</evidence>
<organism evidence="2 3">
    <name type="scientific">Cavenderia fasciculata</name>
    <name type="common">Slime mold</name>
    <name type="synonym">Dictyostelium fasciculatum</name>
    <dbReference type="NCBI Taxonomy" id="261658"/>
    <lineage>
        <taxon>Eukaryota</taxon>
        <taxon>Amoebozoa</taxon>
        <taxon>Evosea</taxon>
        <taxon>Eumycetozoa</taxon>
        <taxon>Dictyostelia</taxon>
        <taxon>Acytosteliales</taxon>
        <taxon>Cavenderiaceae</taxon>
        <taxon>Cavenderia</taxon>
    </lineage>
</organism>
<dbReference type="OMA" id="NANCTTE"/>
<keyword evidence="3" id="KW-1185">Reference proteome</keyword>
<proteinExistence type="predicted"/>
<accession>F4PMH9</accession>
<feature type="transmembrane region" description="Helical" evidence="1">
    <location>
        <begin position="89"/>
        <end position="110"/>
    </location>
</feature>
<evidence type="ECO:0000256" key="1">
    <source>
        <dbReference type="SAM" id="Phobius"/>
    </source>
</evidence>
<dbReference type="AlphaFoldDB" id="F4PMH9"/>
<keyword evidence="1" id="KW-0472">Membrane</keyword>
<reference evidence="3" key="1">
    <citation type="journal article" date="2011" name="Genome Res.">
        <title>Phylogeny-wide analysis of social amoeba genomes highlights ancient origins for complex intercellular communication.</title>
        <authorList>
            <person name="Heidel A.J."/>
            <person name="Lawal H.M."/>
            <person name="Felder M."/>
            <person name="Schilde C."/>
            <person name="Helps N.R."/>
            <person name="Tunggal B."/>
            <person name="Rivero F."/>
            <person name="John U."/>
            <person name="Schleicher M."/>
            <person name="Eichinger L."/>
            <person name="Platzer M."/>
            <person name="Noegel A.A."/>
            <person name="Schaap P."/>
            <person name="Gloeckner G."/>
        </authorList>
    </citation>
    <scope>NUCLEOTIDE SEQUENCE [LARGE SCALE GENOMIC DNA]</scope>
    <source>
        <strain evidence="3">SH3</strain>
    </source>
</reference>
<dbReference type="EMBL" id="GL883008">
    <property type="protein sequence ID" value="EGG23626.1"/>
    <property type="molecule type" value="Genomic_DNA"/>
</dbReference>
<sequence length="111" mass="11724">MYDNSTQCAHGTKHNCVDVPLETCTVVTNTSDNSTFGVLVQQTNNSIEATTFTNGSCTVALENVSNIECGGCSTSGSYQVLCFNQDSSAMTISIPSVLVLMSIIALFISLL</sequence>
<evidence type="ECO:0000313" key="2">
    <source>
        <dbReference type="EMBL" id="EGG23626.1"/>
    </source>
</evidence>
<dbReference type="GeneID" id="14875774"/>
<gene>
    <name evidence="2" type="ORF">DFA_05760</name>
</gene>
<dbReference type="KEGG" id="dfa:DFA_05760"/>
<keyword evidence="1" id="KW-0812">Transmembrane</keyword>
<dbReference type="OrthoDB" id="10550547at2759"/>
<name>F4PMH9_CACFS</name>
<dbReference type="Proteomes" id="UP000007797">
    <property type="component" value="Unassembled WGS sequence"/>
</dbReference>
<evidence type="ECO:0008006" key="4">
    <source>
        <dbReference type="Google" id="ProtNLM"/>
    </source>
</evidence>